<dbReference type="Proteomes" id="UP000015102">
    <property type="component" value="Unassembled WGS sequence"/>
</dbReference>
<dbReference type="OMA" id="DVDTGCF"/>
<sequence>MHYIAIVLVILAGASLAQPIEDLIEGDMILSTKQKQMLYSKLDSRNVVSNPSLRWPNAVIYYQFSPSISSSQRSLIINSLRDIERSTCVRFRPGSNGNRYISITNNAAGCFSYVPSTIEFGNGCMYKGTIIHEFLHALGFYHQQSSADRDNFVNIHWENVKPGQEHNFNKYSSPQVTNFGIRYDYGSIMHYGPYSFSKNRKPTITATQTGGEAMGQRNGLSQSDILKINKMYNC</sequence>
<dbReference type="PANTHER" id="PTHR10127:SF780">
    <property type="entry name" value="METALLOENDOPEPTIDASE"/>
    <property type="match status" value="1"/>
</dbReference>
<keyword evidence="5 10" id="KW-0862">Zinc</keyword>
<dbReference type="HOGENOM" id="CLU_017286_0_3_1"/>
<protein>
    <recommendedName>
        <fullName evidence="11">Metalloendopeptidase</fullName>
        <ecNumber evidence="11">3.4.24.-</ecNumber>
    </recommendedName>
</protein>
<dbReference type="PRINTS" id="PR00480">
    <property type="entry name" value="ASTACIN"/>
</dbReference>
<dbReference type="SMART" id="SM00235">
    <property type="entry name" value="ZnMc"/>
    <property type="match status" value="1"/>
</dbReference>
<dbReference type="Pfam" id="PF01400">
    <property type="entry name" value="Astacin"/>
    <property type="match status" value="1"/>
</dbReference>
<dbReference type="AlphaFoldDB" id="T1GJQ9"/>
<evidence type="ECO:0000256" key="9">
    <source>
        <dbReference type="ARBA" id="ARBA00023180"/>
    </source>
</evidence>
<keyword evidence="7" id="KW-0865">Zymogen</keyword>
<evidence type="ECO:0000256" key="7">
    <source>
        <dbReference type="ARBA" id="ARBA00023145"/>
    </source>
</evidence>
<evidence type="ECO:0000256" key="1">
    <source>
        <dbReference type="ARBA" id="ARBA00022670"/>
    </source>
</evidence>
<evidence type="ECO:0000256" key="8">
    <source>
        <dbReference type="ARBA" id="ARBA00023157"/>
    </source>
</evidence>
<keyword evidence="1 10" id="KW-0645">Protease</keyword>
<dbReference type="InterPro" id="IPR034035">
    <property type="entry name" value="Astacin-like_dom"/>
</dbReference>
<feature type="binding site" evidence="10">
    <location>
        <position position="142"/>
    </location>
    <ligand>
        <name>Zn(2+)</name>
        <dbReference type="ChEBI" id="CHEBI:29105"/>
        <note>catalytic</note>
    </ligand>
</feature>
<evidence type="ECO:0000256" key="3">
    <source>
        <dbReference type="ARBA" id="ARBA00022729"/>
    </source>
</evidence>
<feature type="active site" evidence="10">
    <location>
        <position position="133"/>
    </location>
</feature>
<reference evidence="13" key="2">
    <citation type="submission" date="2015-06" db="UniProtKB">
        <authorList>
            <consortium name="EnsemblMetazoa"/>
        </authorList>
    </citation>
    <scope>IDENTIFICATION</scope>
</reference>
<dbReference type="GO" id="GO:0004222">
    <property type="term" value="F:metalloendopeptidase activity"/>
    <property type="evidence" value="ECO:0007669"/>
    <property type="project" value="UniProtKB-UniRule"/>
</dbReference>
<evidence type="ECO:0000256" key="2">
    <source>
        <dbReference type="ARBA" id="ARBA00022723"/>
    </source>
</evidence>
<evidence type="ECO:0000256" key="5">
    <source>
        <dbReference type="ARBA" id="ARBA00022833"/>
    </source>
</evidence>
<dbReference type="FunFam" id="3.40.390.10:FF:000015">
    <property type="entry name" value="Meprin A subunit"/>
    <property type="match status" value="1"/>
</dbReference>
<feature type="binding site" evidence="10">
    <location>
        <position position="132"/>
    </location>
    <ligand>
        <name>Zn(2+)</name>
        <dbReference type="ChEBI" id="CHEBI:29105"/>
        <note>catalytic</note>
    </ligand>
</feature>
<organism evidence="13 14">
    <name type="scientific">Megaselia scalaris</name>
    <name type="common">Humpbacked fly</name>
    <name type="synonym">Phora scalaris</name>
    <dbReference type="NCBI Taxonomy" id="36166"/>
    <lineage>
        <taxon>Eukaryota</taxon>
        <taxon>Metazoa</taxon>
        <taxon>Ecdysozoa</taxon>
        <taxon>Arthropoda</taxon>
        <taxon>Hexapoda</taxon>
        <taxon>Insecta</taxon>
        <taxon>Pterygota</taxon>
        <taxon>Neoptera</taxon>
        <taxon>Endopterygota</taxon>
        <taxon>Diptera</taxon>
        <taxon>Brachycera</taxon>
        <taxon>Muscomorpha</taxon>
        <taxon>Platypezoidea</taxon>
        <taxon>Phoridae</taxon>
        <taxon>Megaseliini</taxon>
        <taxon>Megaselia</taxon>
    </lineage>
</organism>
<evidence type="ECO:0000256" key="11">
    <source>
        <dbReference type="RuleBase" id="RU361183"/>
    </source>
</evidence>
<comment type="cofactor">
    <cofactor evidence="10 11">
        <name>Zn(2+)</name>
        <dbReference type="ChEBI" id="CHEBI:29105"/>
    </cofactor>
    <text evidence="10 11">Binds 1 zinc ion per subunit.</text>
</comment>
<proteinExistence type="predicted"/>
<feature type="domain" description="Peptidase M12A" evidence="12">
    <location>
        <begin position="46"/>
        <end position="234"/>
    </location>
</feature>
<evidence type="ECO:0000256" key="6">
    <source>
        <dbReference type="ARBA" id="ARBA00023049"/>
    </source>
</evidence>
<accession>T1GJQ9</accession>
<keyword evidence="2 10" id="KW-0479">Metal-binding</keyword>
<dbReference type="InterPro" id="IPR024079">
    <property type="entry name" value="MetalloPept_cat_dom_sf"/>
</dbReference>
<dbReference type="EMBL" id="CAQQ02095244">
    <property type="status" value="NOT_ANNOTATED_CDS"/>
    <property type="molecule type" value="Genomic_DNA"/>
</dbReference>
<dbReference type="GO" id="GO:0006508">
    <property type="term" value="P:proteolysis"/>
    <property type="evidence" value="ECO:0007669"/>
    <property type="project" value="UniProtKB-KW"/>
</dbReference>
<dbReference type="PROSITE" id="PS51864">
    <property type="entry name" value="ASTACIN"/>
    <property type="match status" value="1"/>
</dbReference>
<feature type="binding site" evidence="10">
    <location>
        <position position="136"/>
    </location>
    <ligand>
        <name>Zn(2+)</name>
        <dbReference type="ChEBI" id="CHEBI:29105"/>
        <note>catalytic</note>
    </ligand>
</feature>
<dbReference type="PANTHER" id="PTHR10127">
    <property type="entry name" value="DISCOIDIN, CUB, EGF, LAMININ , AND ZINC METALLOPROTEASE DOMAIN CONTAINING"/>
    <property type="match status" value="1"/>
</dbReference>
<dbReference type="EC" id="3.4.24.-" evidence="11"/>
<keyword evidence="6 10" id="KW-0482">Metalloprotease</keyword>
<dbReference type="EnsemblMetazoa" id="MESCA003709-RA">
    <property type="protein sequence ID" value="MESCA003709-PA"/>
    <property type="gene ID" value="MESCA003709"/>
</dbReference>
<evidence type="ECO:0000256" key="4">
    <source>
        <dbReference type="ARBA" id="ARBA00022801"/>
    </source>
</evidence>
<feature type="signal peptide" evidence="11">
    <location>
        <begin position="1"/>
        <end position="17"/>
    </location>
</feature>
<dbReference type="InterPro" id="IPR001506">
    <property type="entry name" value="Peptidase_M12A"/>
</dbReference>
<evidence type="ECO:0000313" key="14">
    <source>
        <dbReference type="Proteomes" id="UP000015102"/>
    </source>
</evidence>
<evidence type="ECO:0000313" key="13">
    <source>
        <dbReference type="EnsemblMetazoa" id="MESCA003709-PA"/>
    </source>
</evidence>
<dbReference type="STRING" id="36166.T1GJQ9"/>
<keyword evidence="14" id="KW-1185">Reference proteome</keyword>
<dbReference type="InterPro" id="IPR006026">
    <property type="entry name" value="Peptidase_Metallo"/>
</dbReference>
<reference evidence="14" key="1">
    <citation type="submission" date="2013-02" db="EMBL/GenBank/DDBJ databases">
        <authorList>
            <person name="Hughes D."/>
        </authorList>
    </citation>
    <scope>NUCLEOTIDE SEQUENCE</scope>
    <source>
        <strain>Durham</strain>
        <strain evidence="14">NC isolate 2 -- Noor lab</strain>
    </source>
</reference>
<keyword evidence="3 11" id="KW-0732">Signal</keyword>
<dbReference type="CDD" id="cd04280">
    <property type="entry name" value="ZnMc_astacin_like"/>
    <property type="match status" value="1"/>
</dbReference>
<dbReference type="GO" id="GO:0008270">
    <property type="term" value="F:zinc ion binding"/>
    <property type="evidence" value="ECO:0007669"/>
    <property type="project" value="UniProtKB-UniRule"/>
</dbReference>
<dbReference type="SUPFAM" id="SSF55486">
    <property type="entry name" value="Metalloproteases ('zincins'), catalytic domain"/>
    <property type="match status" value="1"/>
</dbReference>
<comment type="caution">
    <text evidence="10">Lacks conserved residue(s) required for the propagation of feature annotation.</text>
</comment>
<feature type="chain" id="PRO_5005147033" description="Metalloendopeptidase" evidence="11">
    <location>
        <begin position="18"/>
        <end position="234"/>
    </location>
</feature>
<keyword evidence="8" id="KW-1015">Disulfide bond</keyword>
<evidence type="ECO:0000259" key="12">
    <source>
        <dbReference type="PROSITE" id="PS51864"/>
    </source>
</evidence>
<keyword evidence="9" id="KW-0325">Glycoprotein</keyword>
<evidence type="ECO:0000256" key="10">
    <source>
        <dbReference type="PROSITE-ProRule" id="PRU01211"/>
    </source>
</evidence>
<keyword evidence="4 10" id="KW-0378">Hydrolase</keyword>
<name>T1GJQ9_MEGSC</name>
<dbReference type="Gene3D" id="3.40.390.10">
    <property type="entry name" value="Collagenase (Catalytic Domain)"/>
    <property type="match status" value="1"/>
</dbReference>